<comment type="caution">
    <text evidence="10">The sequence shown here is derived from an EMBL/GenBank/DDBJ whole genome shotgun (WGS) entry which is preliminary data.</text>
</comment>
<proteinExistence type="inferred from homology"/>
<keyword evidence="6" id="KW-0325">Glycoprotein</keyword>
<dbReference type="PROSITE" id="PS51225">
    <property type="entry name" value="MARVEL"/>
    <property type="match status" value="1"/>
</dbReference>
<feature type="transmembrane region" description="Helical" evidence="8">
    <location>
        <begin position="144"/>
        <end position="164"/>
    </location>
</feature>
<accession>A0AAV6H822</accession>
<dbReference type="PANTHER" id="PTHR10306">
    <property type="entry name" value="SYNAPTOPHYSIN"/>
    <property type="match status" value="1"/>
</dbReference>
<sequence length="253" mass="27505">MEGITQKVMTAFSLDIGPLKEPLGFIRVLETIFSIFAFATTGGYSGETRFNVQCKGLPKPDEVLATFTYPFRLMSQPYLVPTCLNASAVTTPASSTPHYLSGNYSSSAEFFVCIGVFAFLYSIASLVIYLGYQQLYRETSRGPIVDLLVTGAFAFLWLVCSSAWGKGLTDIKFATSPSTLVTILSVCKEGNTCTPGAIPHMGRLNASVTFGFLNLILWAGNCWFIFKETPFHKPTAAPPADNPEAGEQPFPGR</sequence>
<keyword evidence="5 7" id="KW-0472">Membrane</keyword>
<comment type="similarity">
    <text evidence="2">Belongs to the synaptophysin/synaptobrevin family.</text>
</comment>
<dbReference type="InterPro" id="IPR001285">
    <property type="entry name" value="Synaptophysin/porin"/>
</dbReference>
<evidence type="ECO:0000259" key="9">
    <source>
        <dbReference type="PROSITE" id="PS51225"/>
    </source>
</evidence>
<evidence type="ECO:0000256" key="5">
    <source>
        <dbReference type="ARBA" id="ARBA00023136"/>
    </source>
</evidence>
<evidence type="ECO:0000256" key="1">
    <source>
        <dbReference type="ARBA" id="ARBA00004141"/>
    </source>
</evidence>
<dbReference type="AlphaFoldDB" id="A0AAV6H822"/>
<keyword evidence="3 7" id="KW-0812">Transmembrane</keyword>
<comment type="subcellular location">
    <subcellularLocation>
        <location evidence="1">Membrane</location>
        <topology evidence="1">Multi-pass membrane protein</topology>
    </subcellularLocation>
</comment>
<reference evidence="10" key="1">
    <citation type="submission" date="2020-10" db="EMBL/GenBank/DDBJ databases">
        <title>Chromosome-scale genome assembly of the Allis shad, Alosa alosa.</title>
        <authorList>
            <person name="Margot Z."/>
            <person name="Christophe K."/>
            <person name="Cabau C."/>
            <person name="Louis A."/>
            <person name="Berthelot C."/>
            <person name="Parey E."/>
            <person name="Roest Crollius H."/>
            <person name="Montfort J."/>
            <person name="Robinson-Rechavi M."/>
            <person name="Bucao C."/>
            <person name="Bouchez O."/>
            <person name="Gislard M."/>
            <person name="Lluch J."/>
            <person name="Milhes M."/>
            <person name="Lampietro C."/>
            <person name="Lopez Roques C."/>
            <person name="Donnadieu C."/>
            <person name="Braasch I."/>
            <person name="Desvignes T."/>
            <person name="Postlethwait J."/>
            <person name="Bobe J."/>
            <person name="Guiguen Y."/>
        </authorList>
    </citation>
    <scope>NUCLEOTIDE SEQUENCE</scope>
    <source>
        <strain evidence="10">M-15738</strain>
        <tissue evidence="10">Blood</tissue>
    </source>
</reference>
<dbReference type="PANTHER" id="PTHR10306:SF9">
    <property type="entry name" value="SYNAPTOPHYSIN-LIKE PROTEIN 1"/>
    <property type="match status" value="1"/>
</dbReference>
<evidence type="ECO:0000256" key="4">
    <source>
        <dbReference type="ARBA" id="ARBA00022989"/>
    </source>
</evidence>
<feature type="transmembrane region" description="Helical" evidence="8">
    <location>
        <begin position="204"/>
        <end position="226"/>
    </location>
</feature>
<dbReference type="InterPro" id="IPR008253">
    <property type="entry name" value="Marvel"/>
</dbReference>
<evidence type="ECO:0000313" key="11">
    <source>
        <dbReference type="Proteomes" id="UP000823561"/>
    </source>
</evidence>
<evidence type="ECO:0000313" key="10">
    <source>
        <dbReference type="EMBL" id="KAG5282147.1"/>
    </source>
</evidence>
<evidence type="ECO:0000256" key="7">
    <source>
        <dbReference type="PROSITE-ProRule" id="PRU00581"/>
    </source>
</evidence>
<feature type="domain" description="MARVEL" evidence="9">
    <location>
        <begin position="18"/>
        <end position="230"/>
    </location>
</feature>
<evidence type="ECO:0000256" key="3">
    <source>
        <dbReference type="ARBA" id="ARBA00022692"/>
    </source>
</evidence>
<organism evidence="10 11">
    <name type="scientific">Alosa alosa</name>
    <name type="common">allis shad</name>
    <dbReference type="NCBI Taxonomy" id="278164"/>
    <lineage>
        <taxon>Eukaryota</taxon>
        <taxon>Metazoa</taxon>
        <taxon>Chordata</taxon>
        <taxon>Craniata</taxon>
        <taxon>Vertebrata</taxon>
        <taxon>Euteleostomi</taxon>
        <taxon>Actinopterygii</taxon>
        <taxon>Neopterygii</taxon>
        <taxon>Teleostei</taxon>
        <taxon>Clupei</taxon>
        <taxon>Clupeiformes</taxon>
        <taxon>Clupeoidei</taxon>
        <taxon>Clupeidae</taxon>
        <taxon>Alosa</taxon>
    </lineage>
</organism>
<dbReference type="Proteomes" id="UP000823561">
    <property type="component" value="Chromosome 4"/>
</dbReference>
<evidence type="ECO:0000256" key="6">
    <source>
        <dbReference type="ARBA" id="ARBA00023180"/>
    </source>
</evidence>
<dbReference type="PRINTS" id="PR00220">
    <property type="entry name" value="SYNAPTOPHYSN"/>
</dbReference>
<evidence type="ECO:0000256" key="8">
    <source>
        <dbReference type="SAM" id="Phobius"/>
    </source>
</evidence>
<gene>
    <name evidence="10" type="ORF">AALO_G00052740</name>
</gene>
<name>A0AAV6H822_9TELE</name>
<dbReference type="GO" id="GO:0030672">
    <property type="term" value="C:synaptic vesicle membrane"/>
    <property type="evidence" value="ECO:0007669"/>
    <property type="project" value="TreeGrafter"/>
</dbReference>
<keyword evidence="4 8" id="KW-1133">Transmembrane helix</keyword>
<evidence type="ECO:0000256" key="2">
    <source>
        <dbReference type="ARBA" id="ARBA00006476"/>
    </source>
</evidence>
<protein>
    <recommendedName>
        <fullName evidence="9">MARVEL domain-containing protein</fullName>
    </recommendedName>
</protein>
<dbReference type="EMBL" id="JADWDJ010000004">
    <property type="protein sequence ID" value="KAG5282147.1"/>
    <property type="molecule type" value="Genomic_DNA"/>
</dbReference>
<dbReference type="Pfam" id="PF01284">
    <property type="entry name" value="MARVEL"/>
    <property type="match status" value="1"/>
</dbReference>
<feature type="transmembrane region" description="Helical" evidence="8">
    <location>
        <begin position="108"/>
        <end position="132"/>
    </location>
</feature>
<keyword evidence="11" id="KW-1185">Reference proteome</keyword>